<proteinExistence type="predicted"/>
<gene>
    <name evidence="2" type="ORF">HYW89_02070</name>
</gene>
<name>A0A7T5UR12_9BACT</name>
<dbReference type="NCBIfam" id="TIGR02532">
    <property type="entry name" value="IV_pilin_GFxxxE"/>
    <property type="match status" value="1"/>
</dbReference>
<organism evidence="2 3">
    <name type="scientific">Candidatus Sungiibacteriota bacterium</name>
    <dbReference type="NCBI Taxonomy" id="2750080"/>
    <lineage>
        <taxon>Bacteria</taxon>
        <taxon>Candidatus Sungiibacteriota</taxon>
    </lineage>
</organism>
<evidence type="ECO:0000313" key="3">
    <source>
        <dbReference type="Proteomes" id="UP000595618"/>
    </source>
</evidence>
<dbReference type="Pfam" id="PF07963">
    <property type="entry name" value="N_methyl"/>
    <property type="match status" value="1"/>
</dbReference>
<dbReference type="AlphaFoldDB" id="A0A7T5UR12"/>
<dbReference type="EMBL" id="CP066690">
    <property type="protein sequence ID" value="QQG45685.1"/>
    <property type="molecule type" value="Genomic_DNA"/>
</dbReference>
<evidence type="ECO:0000256" key="1">
    <source>
        <dbReference type="SAM" id="Phobius"/>
    </source>
</evidence>
<reference evidence="2 3" key="1">
    <citation type="submission" date="2020-07" db="EMBL/GenBank/DDBJ databases">
        <title>Huge and variable diversity of episymbiotic CPR bacteria and DPANN archaea in groundwater ecosystems.</title>
        <authorList>
            <person name="He C.Y."/>
            <person name="Keren R."/>
            <person name="Whittaker M."/>
            <person name="Farag I.F."/>
            <person name="Doudna J."/>
            <person name="Cate J.H.D."/>
            <person name="Banfield J.F."/>
        </authorList>
    </citation>
    <scope>NUCLEOTIDE SEQUENCE [LARGE SCALE GENOMIC DNA]</scope>
    <source>
        <strain evidence="2">NC_groundwater_541_Ag_S-0.1um_46_50</strain>
    </source>
</reference>
<dbReference type="PROSITE" id="PS00409">
    <property type="entry name" value="PROKAR_NTER_METHYL"/>
    <property type="match status" value="1"/>
</dbReference>
<protein>
    <submittedName>
        <fullName evidence="2">Type II secretion system protein</fullName>
    </submittedName>
</protein>
<dbReference type="Proteomes" id="UP000595618">
    <property type="component" value="Chromosome"/>
</dbReference>
<dbReference type="InterPro" id="IPR012902">
    <property type="entry name" value="N_methyl_site"/>
</dbReference>
<feature type="transmembrane region" description="Helical" evidence="1">
    <location>
        <begin position="12"/>
        <end position="36"/>
    </location>
</feature>
<keyword evidence="1" id="KW-1133">Transmembrane helix</keyword>
<accession>A0A7T5UR12</accession>
<keyword evidence="1" id="KW-0472">Membrane</keyword>
<keyword evidence="1" id="KW-0812">Transmembrane</keyword>
<sequence length="183" mass="19630">MKNHTKKQGFTLLEMIISIGIFSVLVIASIGVTLGVSNAQIKAANIQAILDSIRFSLELITKEMRTGSGYAATSYGAACGGASGSEISFTTALGESRTYYLSPATKTIMRMTQTTNCVQAVPFSSEEVNIDRLNFALSGSASGPNDGQPRVTLTMKARSKSPKYYLESSLDLQTTVAQRLRDL</sequence>
<evidence type="ECO:0000313" key="2">
    <source>
        <dbReference type="EMBL" id="QQG45685.1"/>
    </source>
</evidence>